<keyword evidence="3" id="KW-1185">Reference proteome</keyword>
<comment type="caution">
    <text evidence="2">The sequence shown here is derived from an EMBL/GenBank/DDBJ whole genome shotgun (WGS) entry which is preliminary data.</text>
</comment>
<protein>
    <submittedName>
        <fullName evidence="2">Uncharacterized protein</fullName>
    </submittedName>
</protein>
<evidence type="ECO:0000313" key="2">
    <source>
        <dbReference type="EMBL" id="KAH8096743.1"/>
    </source>
</evidence>
<feature type="transmembrane region" description="Helical" evidence="1">
    <location>
        <begin position="6"/>
        <end position="25"/>
    </location>
</feature>
<proteinExistence type="predicted"/>
<name>A0A8K0XNG2_9AGAR</name>
<reference evidence="2" key="1">
    <citation type="journal article" date="2021" name="New Phytol.">
        <title>Evolutionary innovations through gain and loss of genes in the ectomycorrhizal Boletales.</title>
        <authorList>
            <person name="Wu G."/>
            <person name="Miyauchi S."/>
            <person name="Morin E."/>
            <person name="Kuo A."/>
            <person name="Drula E."/>
            <person name="Varga T."/>
            <person name="Kohler A."/>
            <person name="Feng B."/>
            <person name="Cao Y."/>
            <person name="Lipzen A."/>
            <person name="Daum C."/>
            <person name="Hundley H."/>
            <person name="Pangilinan J."/>
            <person name="Johnson J."/>
            <person name="Barry K."/>
            <person name="LaButti K."/>
            <person name="Ng V."/>
            <person name="Ahrendt S."/>
            <person name="Min B."/>
            <person name="Choi I.G."/>
            <person name="Park H."/>
            <person name="Plett J.M."/>
            <person name="Magnuson J."/>
            <person name="Spatafora J.W."/>
            <person name="Nagy L.G."/>
            <person name="Henrissat B."/>
            <person name="Grigoriev I.V."/>
            <person name="Yang Z.L."/>
            <person name="Xu J."/>
            <person name="Martin F.M."/>
        </authorList>
    </citation>
    <scope>NUCLEOTIDE SEQUENCE</scope>
    <source>
        <strain evidence="2">KKN 215</strain>
    </source>
</reference>
<evidence type="ECO:0000313" key="3">
    <source>
        <dbReference type="Proteomes" id="UP000813824"/>
    </source>
</evidence>
<accession>A0A8K0XNG2</accession>
<keyword evidence="1" id="KW-1133">Transmembrane helix</keyword>
<dbReference type="Proteomes" id="UP000813824">
    <property type="component" value="Unassembled WGS sequence"/>
</dbReference>
<gene>
    <name evidence="2" type="ORF">BXZ70DRAFT_334535</name>
</gene>
<dbReference type="AlphaFoldDB" id="A0A8K0XNG2"/>
<evidence type="ECO:0000256" key="1">
    <source>
        <dbReference type="SAM" id="Phobius"/>
    </source>
</evidence>
<sequence length="130" mass="15093">MYSQTLLAVPLFVVYRPLAYLLYAIQGSFLDQKYPLLHLSMNWFLHRSASDSPDCPKYWPEPSTHNDCVNVSTRGATERYPHFNAVRRRSPWVIEILSTTQKFESISQTSPSWPRKKPIRRNVAARGHMA</sequence>
<dbReference type="EMBL" id="JAEVFJ010000023">
    <property type="protein sequence ID" value="KAH8096743.1"/>
    <property type="molecule type" value="Genomic_DNA"/>
</dbReference>
<organism evidence="2 3">
    <name type="scientific">Cristinia sonorae</name>
    <dbReference type="NCBI Taxonomy" id="1940300"/>
    <lineage>
        <taxon>Eukaryota</taxon>
        <taxon>Fungi</taxon>
        <taxon>Dikarya</taxon>
        <taxon>Basidiomycota</taxon>
        <taxon>Agaricomycotina</taxon>
        <taxon>Agaricomycetes</taxon>
        <taxon>Agaricomycetidae</taxon>
        <taxon>Agaricales</taxon>
        <taxon>Pleurotineae</taxon>
        <taxon>Stephanosporaceae</taxon>
        <taxon>Cristinia</taxon>
    </lineage>
</organism>
<keyword evidence="1" id="KW-0812">Transmembrane</keyword>
<keyword evidence="1" id="KW-0472">Membrane</keyword>